<organism evidence="8 9">
    <name type="scientific">Nocardioides zeae</name>
    <dbReference type="NCBI Taxonomy" id="1457234"/>
    <lineage>
        <taxon>Bacteria</taxon>
        <taxon>Bacillati</taxon>
        <taxon>Actinomycetota</taxon>
        <taxon>Actinomycetes</taxon>
        <taxon>Propionibacteriales</taxon>
        <taxon>Nocardioidaceae</taxon>
        <taxon>Nocardioides</taxon>
    </lineage>
</organism>
<feature type="transmembrane region" description="Helical" evidence="6">
    <location>
        <begin position="178"/>
        <end position="198"/>
    </location>
</feature>
<gene>
    <name evidence="8" type="ORF">QE405_000278</name>
</gene>
<evidence type="ECO:0000313" key="9">
    <source>
        <dbReference type="Proteomes" id="UP001239215"/>
    </source>
</evidence>
<dbReference type="InterPro" id="IPR011701">
    <property type="entry name" value="MFS"/>
</dbReference>
<evidence type="ECO:0000256" key="6">
    <source>
        <dbReference type="SAM" id="Phobius"/>
    </source>
</evidence>
<dbReference type="PANTHER" id="PTHR43124">
    <property type="entry name" value="PURINE EFFLUX PUMP PBUE"/>
    <property type="match status" value="1"/>
</dbReference>
<accession>A0AAJ1X0D2</accession>
<feature type="transmembrane region" description="Helical" evidence="6">
    <location>
        <begin position="25"/>
        <end position="45"/>
    </location>
</feature>
<evidence type="ECO:0000256" key="2">
    <source>
        <dbReference type="ARBA" id="ARBA00022475"/>
    </source>
</evidence>
<dbReference type="EMBL" id="JAUTAN010000001">
    <property type="protein sequence ID" value="MDQ1102994.1"/>
    <property type="molecule type" value="Genomic_DNA"/>
</dbReference>
<dbReference type="Proteomes" id="UP001239215">
    <property type="component" value="Unassembled WGS sequence"/>
</dbReference>
<keyword evidence="4 6" id="KW-1133">Transmembrane helix</keyword>
<dbReference type="GO" id="GO:0022857">
    <property type="term" value="F:transmembrane transporter activity"/>
    <property type="evidence" value="ECO:0007669"/>
    <property type="project" value="InterPro"/>
</dbReference>
<keyword evidence="5 6" id="KW-0472">Membrane</keyword>
<evidence type="ECO:0000256" key="4">
    <source>
        <dbReference type="ARBA" id="ARBA00022989"/>
    </source>
</evidence>
<feature type="domain" description="Major facilitator superfamily (MFS) profile" evidence="7">
    <location>
        <begin position="24"/>
        <end position="399"/>
    </location>
</feature>
<dbReference type="CDD" id="cd17324">
    <property type="entry name" value="MFS_NepI_like"/>
    <property type="match status" value="1"/>
</dbReference>
<feature type="transmembrane region" description="Helical" evidence="6">
    <location>
        <begin position="259"/>
        <end position="282"/>
    </location>
</feature>
<feature type="transmembrane region" description="Helical" evidence="6">
    <location>
        <begin position="374"/>
        <end position="395"/>
    </location>
</feature>
<dbReference type="PROSITE" id="PS50850">
    <property type="entry name" value="MFS"/>
    <property type="match status" value="1"/>
</dbReference>
<comment type="caution">
    <text evidence="8">The sequence shown here is derived from an EMBL/GenBank/DDBJ whole genome shotgun (WGS) entry which is preliminary data.</text>
</comment>
<keyword evidence="2" id="KW-1003">Cell membrane</keyword>
<protein>
    <submittedName>
        <fullName evidence="8">MFS family arabinose efflux permease</fullName>
    </submittedName>
</protein>
<dbReference type="AlphaFoldDB" id="A0AAJ1X0D2"/>
<dbReference type="GO" id="GO:0005886">
    <property type="term" value="C:plasma membrane"/>
    <property type="evidence" value="ECO:0007669"/>
    <property type="project" value="UniProtKB-SubCell"/>
</dbReference>
<feature type="transmembrane region" description="Helical" evidence="6">
    <location>
        <begin position="218"/>
        <end position="239"/>
    </location>
</feature>
<dbReference type="InterPro" id="IPR050189">
    <property type="entry name" value="MFS_Efflux_Transporters"/>
</dbReference>
<dbReference type="Pfam" id="PF07690">
    <property type="entry name" value="MFS_1"/>
    <property type="match status" value="1"/>
</dbReference>
<dbReference type="InterPro" id="IPR020846">
    <property type="entry name" value="MFS_dom"/>
</dbReference>
<dbReference type="Gene3D" id="1.20.1250.20">
    <property type="entry name" value="MFS general substrate transporter like domains"/>
    <property type="match status" value="1"/>
</dbReference>
<sequence>MADTAPGSPADVAGERTSRAQWSTVAVLTASTFVVVTAEMLPVGVLTPMAAGLGITSGAAGTSLTVTGLVAAVTAPVVPRLLGDADRRHVLAVAMLALVVGNVLTALADGFATLIGARVVLGVGMGTVWGLAAAVATRLVAPRDVALAVSFTVSGVAGASVLGVPLGTFVGNAFGWRTAFGVLAGAGLVLALALLLVLPRLEPQASAVDAPTVARASLLRPGVVTGLVVVVLLVTAHFAAYTYVRPVLEDLPAFSGDTIALLLLVYGAFGLAGNFAAGALAARRARGTVVALAAGIAASVALLAGAGGVGWVAVVAVSLWGVAYGGLSVAAQLWMTQAAPDRTEHVTGLYVGVFTAAIALGAFVGGIGVEAFGVVALLSAAAVVAALALVVAALGPGAARPPQARSSPSSTSR</sequence>
<evidence type="ECO:0000259" key="7">
    <source>
        <dbReference type="PROSITE" id="PS50850"/>
    </source>
</evidence>
<name>A0AAJ1X0D2_9ACTN</name>
<dbReference type="PANTHER" id="PTHR43124:SF3">
    <property type="entry name" value="CHLORAMPHENICOL EFFLUX PUMP RV0191"/>
    <property type="match status" value="1"/>
</dbReference>
<feature type="transmembrane region" description="Helical" evidence="6">
    <location>
        <begin position="145"/>
        <end position="166"/>
    </location>
</feature>
<evidence type="ECO:0000313" key="8">
    <source>
        <dbReference type="EMBL" id="MDQ1102994.1"/>
    </source>
</evidence>
<feature type="transmembrane region" description="Helical" evidence="6">
    <location>
        <begin position="289"/>
        <end position="306"/>
    </location>
</feature>
<feature type="transmembrane region" description="Helical" evidence="6">
    <location>
        <begin position="347"/>
        <end position="368"/>
    </location>
</feature>
<feature type="transmembrane region" description="Helical" evidence="6">
    <location>
        <begin position="312"/>
        <end position="335"/>
    </location>
</feature>
<evidence type="ECO:0000256" key="5">
    <source>
        <dbReference type="ARBA" id="ARBA00023136"/>
    </source>
</evidence>
<evidence type="ECO:0000256" key="3">
    <source>
        <dbReference type="ARBA" id="ARBA00022692"/>
    </source>
</evidence>
<feature type="transmembrane region" description="Helical" evidence="6">
    <location>
        <begin position="114"/>
        <end position="133"/>
    </location>
</feature>
<comment type="subcellular location">
    <subcellularLocation>
        <location evidence="1">Cell membrane</location>
        <topology evidence="1">Multi-pass membrane protein</topology>
    </subcellularLocation>
</comment>
<feature type="transmembrane region" description="Helical" evidence="6">
    <location>
        <begin position="90"/>
        <end position="108"/>
    </location>
</feature>
<feature type="transmembrane region" description="Helical" evidence="6">
    <location>
        <begin position="51"/>
        <end position="78"/>
    </location>
</feature>
<keyword evidence="3 6" id="KW-0812">Transmembrane</keyword>
<dbReference type="InterPro" id="IPR036259">
    <property type="entry name" value="MFS_trans_sf"/>
</dbReference>
<evidence type="ECO:0000256" key="1">
    <source>
        <dbReference type="ARBA" id="ARBA00004651"/>
    </source>
</evidence>
<proteinExistence type="predicted"/>
<dbReference type="SUPFAM" id="SSF103473">
    <property type="entry name" value="MFS general substrate transporter"/>
    <property type="match status" value="1"/>
</dbReference>
<reference evidence="8" key="1">
    <citation type="submission" date="2023-07" db="EMBL/GenBank/DDBJ databases">
        <title>Functional and genomic diversity of the sorghum phyllosphere microbiome.</title>
        <authorList>
            <person name="Shade A."/>
        </authorList>
    </citation>
    <scope>NUCLEOTIDE SEQUENCE</scope>
    <source>
        <strain evidence="8">SORGH_AS_1067</strain>
    </source>
</reference>